<protein>
    <submittedName>
        <fullName evidence="1">Uncharacterized protein</fullName>
    </submittedName>
</protein>
<evidence type="ECO:0000313" key="1">
    <source>
        <dbReference type="EMBL" id="SHG82651.1"/>
    </source>
</evidence>
<accession>A0A1M5MZF8</accession>
<dbReference type="Proteomes" id="UP000184020">
    <property type="component" value="Unassembled WGS sequence"/>
</dbReference>
<organism evidence="1 2">
    <name type="scientific">Flavobacterium micromati</name>
    <dbReference type="NCBI Taxonomy" id="229205"/>
    <lineage>
        <taxon>Bacteria</taxon>
        <taxon>Pseudomonadati</taxon>
        <taxon>Bacteroidota</taxon>
        <taxon>Flavobacteriia</taxon>
        <taxon>Flavobacteriales</taxon>
        <taxon>Flavobacteriaceae</taxon>
        <taxon>Flavobacterium</taxon>
    </lineage>
</organism>
<proteinExistence type="predicted"/>
<dbReference type="EMBL" id="FQWF01000010">
    <property type="protein sequence ID" value="SHG82651.1"/>
    <property type="molecule type" value="Genomic_DNA"/>
</dbReference>
<reference evidence="2" key="1">
    <citation type="submission" date="2016-11" db="EMBL/GenBank/DDBJ databases">
        <authorList>
            <person name="Varghese N."/>
            <person name="Submissions S."/>
        </authorList>
    </citation>
    <scope>NUCLEOTIDE SEQUENCE [LARGE SCALE GENOMIC DNA]</scope>
    <source>
        <strain evidence="2">DSM 17659</strain>
    </source>
</reference>
<keyword evidence="2" id="KW-1185">Reference proteome</keyword>
<name>A0A1M5MZF8_9FLAO</name>
<gene>
    <name evidence="1" type="ORF">SAMN05444372_11098</name>
</gene>
<evidence type="ECO:0000313" key="2">
    <source>
        <dbReference type="Proteomes" id="UP000184020"/>
    </source>
</evidence>
<dbReference type="STRING" id="229205.SAMN05444372_11098"/>
<dbReference type="AlphaFoldDB" id="A0A1M5MZF8"/>
<sequence>MIIEEIKQKIVETHPSWYAADDSIDGDKYTEIDEGYIRELIANYFEDHDYAVDDSLLKKGMSIVMKTISHGNDILTFYV</sequence>